<dbReference type="InterPro" id="IPR045509">
    <property type="entry name" value="HD_assoc_2"/>
</dbReference>
<dbReference type="InterPro" id="IPR003607">
    <property type="entry name" value="HD/PDEase_dom"/>
</dbReference>
<dbReference type="SUPFAM" id="SSF109604">
    <property type="entry name" value="HD-domain/PDEase-like"/>
    <property type="match status" value="1"/>
</dbReference>
<evidence type="ECO:0000313" key="3">
    <source>
        <dbReference type="Proteomes" id="UP000239250"/>
    </source>
</evidence>
<protein>
    <submittedName>
        <fullName evidence="2">HD family phosphohydrolase</fullName>
    </submittedName>
</protein>
<dbReference type="Pfam" id="PF01966">
    <property type="entry name" value="HD"/>
    <property type="match status" value="1"/>
</dbReference>
<name>A0A2S0NKT9_9MOLU</name>
<dbReference type="EMBL" id="CP027019">
    <property type="protein sequence ID" value="AVP49628.1"/>
    <property type="molecule type" value="Genomic_DNA"/>
</dbReference>
<dbReference type="PANTHER" id="PTHR11373:SF4">
    <property type="entry name" value="DEOXYNUCLEOSIDE TRIPHOSPHATE TRIPHOSPHOHYDROLASE SAMHD1"/>
    <property type="match status" value="1"/>
</dbReference>
<dbReference type="RefSeq" id="WP_303662200.1">
    <property type="nucleotide sequence ID" value="NZ_CP027019.1"/>
</dbReference>
<keyword evidence="2" id="KW-0378">Hydrolase</keyword>
<organism evidence="2 3">
    <name type="scientific">Williamsoniiplasma luminosum</name>
    <dbReference type="NCBI Taxonomy" id="214888"/>
    <lineage>
        <taxon>Bacteria</taxon>
        <taxon>Bacillati</taxon>
        <taxon>Mycoplasmatota</taxon>
        <taxon>Mollicutes</taxon>
        <taxon>Entomoplasmatales</taxon>
        <taxon>Williamsoniiplasma</taxon>
    </lineage>
</organism>
<dbReference type="Proteomes" id="UP000239250">
    <property type="component" value="Chromosome"/>
</dbReference>
<evidence type="ECO:0000259" key="1">
    <source>
        <dbReference type="PROSITE" id="PS51831"/>
    </source>
</evidence>
<reference evidence="3" key="1">
    <citation type="submission" date="2018-02" db="EMBL/GenBank/DDBJ databases">
        <title>Firefly genomes illuminate parallel origins of bioluminescence in beetles.</title>
        <authorList>
            <person name="Fallon T.R."/>
            <person name="Lower S.E.S."/>
            <person name="Behringer M."/>
            <person name="Weng J.-K."/>
        </authorList>
    </citation>
    <scope>NUCLEOTIDE SEQUENCE [LARGE SCALE GENOMIC DNA]</scope>
</reference>
<dbReference type="SMART" id="SM00471">
    <property type="entry name" value="HDc"/>
    <property type="match status" value="1"/>
</dbReference>
<dbReference type="Gene3D" id="1.10.3210.10">
    <property type="entry name" value="Hypothetical protein af1432"/>
    <property type="match status" value="1"/>
</dbReference>
<sequence length="402" mass="47117">MYEKVIRDNVHGDIYFNDPIFIEILDTFEMQRLRRILQLGGTALAYPGATHTRFSHSIGVYHILTLFFESNDLSQISEKDQKLVLLAGLMHDVGHGPFSHSFEKINAEKHEKYSGYIIKNPNGNILKILNKYQIDPNDVVSIIEGTHPNKILNLLVSSQLDADRLDYLKRDSYNCGVDYATLDIRWIVRHIKVVDHKMVFPKKLVYAIESYLLGRHHMYKQVYNHKCSIIFDALLEVWFKRLKDLHQSNFDFKNIYLENIFKELLNNQSIPIDKYLELDDYTMFEIFKVTKKSNDKILADLSLRLLDRKTFAIAKESEVDKKLLFKQLEKNGLDPNYYLIELTPKKSIIYRDGIINGKDETIWIQNKTQLEPLSKYSMFGESMKIINETNNEKILLFPKKLV</sequence>
<dbReference type="AlphaFoldDB" id="A0A2S0NKT9"/>
<feature type="domain" description="HD" evidence="1">
    <location>
        <begin position="53"/>
        <end position="168"/>
    </location>
</feature>
<dbReference type="PROSITE" id="PS51831">
    <property type="entry name" value="HD"/>
    <property type="match status" value="1"/>
</dbReference>
<proteinExistence type="predicted"/>
<accession>A0A2S0NKT9</accession>
<dbReference type="GO" id="GO:0006203">
    <property type="term" value="P:dGTP catabolic process"/>
    <property type="evidence" value="ECO:0007669"/>
    <property type="project" value="TreeGrafter"/>
</dbReference>
<dbReference type="PANTHER" id="PTHR11373">
    <property type="entry name" value="DEOXYNUCLEOSIDE TRIPHOSPHATE TRIPHOSPHOHYDROLASE"/>
    <property type="match status" value="1"/>
</dbReference>
<dbReference type="GO" id="GO:0008832">
    <property type="term" value="F:dGTPase activity"/>
    <property type="evidence" value="ECO:0007669"/>
    <property type="project" value="TreeGrafter"/>
</dbReference>
<dbReference type="InterPro" id="IPR050135">
    <property type="entry name" value="dGTPase-like"/>
</dbReference>
<dbReference type="InterPro" id="IPR006674">
    <property type="entry name" value="HD_domain"/>
</dbReference>
<gene>
    <name evidence="2" type="ORF">C5T88_03580</name>
</gene>
<dbReference type="CDD" id="cd00077">
    <property type="entry name" value="HDc"/>
    <property type="match status" value="1"/>
</dbReference>
<dbReference type="Pfam" id="PF19276">
    <property type="entry name" value="HD_assoc_2"/>
    <property type="match status" value="1"/>
</dbReference>
<evidence type="ECO:0000313" key="2">
    <source>
        <dbReference type="EMBL" id="AVP49628.1"/>
    </source>
</evidence>